<evidence type="ECO:0000313" key="3">
    <source>
        <dbReference type="Proteomes" id="UP000324222"/>
    </source>
</evidence>
<dbReference type="Proteomes" id="UP000324222">
    <property type="component" value="Unassembled WGS sequence"/>
</dbReference>
<evidence type="ECO:0000313" key="2">
    <source>
        <dbReference type="EMBL" id="MPC34305.1"/>
    </source>
</evidence>
<dbReference type="AlphaFoldDB" id="A0A5B7ELJ5"/>
<accession>A0A5B7ELJ5</accession>
<proteinExistence type="predicted"/>
<feature type="compositionally biased region" description="Polar residues" evidence="1">
    <location>
        <begin position="86"/>
        <end position="97"/>
    </location>
</feature>
<gene>
    <name evidence="2" type="ORF">E2C01_027689</name>
</gene>
<dbReference type="EMBL" id="VSRR010003026">
    <property type="protein sequence ID" value="MPC34305.1"/>
    <property type="molecule type" value="Genomic_DNA"/>
</dbReference>
<sequence>MTLGVVGRWPRVQRITSTLTFWFVMGRGSVSARNEADILWHHTGGLGGGRLPRVMTENGLQGQPGKNIERGWKRKISSKAKEENVSKSGKPQIQQKYSMRASLPLASGEL</sequence>
<feature type="region of interest" description="Disordered" evidence="1">
    <location>
        <begin position="56"/>
        <end position="110"/>
    </location>
</feature>
<protein>
    <submittedName>
        <fullName evidence="2">Uncharacterized protein</fullName>
    </submittedName>
</protein>
<keyword evidence="3" id="KW-1185">Reference proteome</keyword>
<name>A0A5B7ELJ5_PORTR</name>
<reference evidence="2 3" key="1">
    <citation type="submission" date="2019-05" db="EMBL/GenBank/DDBJ databases">
        <title>Another draft genome of Portunus trituberculatus and its Hox gene families provides insights of decapod evolution.</title>
        <authorList>
            <person name="Jeong J.-H."/>
            <person name="Song I."/>
            <person name="Kim S."/>
            <person name="Choi T."/>
            <person name="Kim D."/>
            <person name="Ryu S."/>
            <person name="Kim W."/>
        </authorList>
    </citation>
    <scope>NUCLEOTIDE SEQUENCE [LARGE SCALE GENOMIC DNA]</scope>
    <source>
        <tissue evidence="2">Muscle</tissue>
    </source>
</reference>
<evidence type="ECO:0000256" key="1">
    <source>
        <dbReference type="SAM" id="MobiDB-lite"/>
    </source>
</evidence>
<comment type="caution">
    <text evidence="2">The sequence shown here is derived from an EMBL/GenBank/DDBJ whole genome shotgun (WGS) entry which is preliminary data.</text>
</comment>
<organism evidence="2 3">
    <name type="scientific">Portunus trituberculatus</name>
    <name type="common">Swimming crab</name>
    <name type="synonym">Neptunus trituberculatus</name>
    <dbReference type="NCBI Taxonomy" id="210409"/>
    <lineage>
        <taxon>Eukaryota</taxon>
        <taxon>Metazoa</taxon>
        <taxon>Ecdysozoa</taxon>
        <taxon>Arthropoda</taxon>
        <taxon>Crustacea</taxon>
        <taxon>Multicrustacea</taxon>
        <taxon>Malacostraca</taxon>
        <taxon>Eumalacostraca</taxon>
        <taxon>Eucarida</taxon>
        <taxon>Decapoda</taxon>
        <taxon>Pleocyemata</taxon>
        <taxon>Brachyura</taxon>
        <taxon>Eubrachyura</taxon>
        <taxon>Portunoidea</taxon>
        <taxon>Portunidae</taxon>
        <taxon>Portuninae</taxon>
        <taxon>Portunus</taxon>
    </lineage>
</organism>